<evidence type="ECO:0000256" key="1">
    <source>
        <dbReference type="ARBA" id="ARBA00022679"/>
    </source>
</evidence>
<keyword evidence="2" id="KW-0548">Nucleotidyltransferase</keyword>
<evidence type="ECO:0000313" key="5">
    <source>
        <dbReference type="Proteomes" id="UP000005359"/>
    </source>
</evidence>
<dbReference type="AlphaFoldDB" id="B0G225"/>
<gene>
    <name evidence="4" type="ORF">DORFOR_00228</name>
</gene>
<feature type="domain" description="Cytidyltransferase-like" evidence="3">
    <location>
        <begin position="16"/>
        <end position="160"/>
    </location>
</feature>
<dbReference type="PANTHER" id="PTHR21342">
    <property type="entry name" value="PHOSPHOPANTETHEINE ADENYLYLTRANSFERASE"/>
    <property type="match status" value="1"/>
</dbReference>
<dbReference type="Pfam" id="PF01467">
    <property type="entry name" value="CTP_transf_like"/>
    <property type="match status" value="1"/>
</dbReference>
<dbReference type="PANTHER" id="PTHR21342:SF0">
    <property type="entry name" value="BIFUNCTIONAL NMN ADENYLYLTRANSFERASE_NUDIX HYDROLASE"/>
    <property type="match status" value="1"/>
</dbReference>
<dbReference type="EMBL" id="AAXA02000006">
    <property type="protein sequence ID" value="EDR48324.1"/>
    <property type="molecule type" value="Genomic_DNA"/>
</dbReference>
<dbReference type="eggNOG" id="COG1056">
    <property type="taxonomic scope" value="Bacteria"/>
</dbReference>
<reference evidence="4 5" key="1">
    <citation type="submission" date="2007-10" db="EMBL/GenBank/DDBJ databases">
        <title>Draft genome sequence of Dorea formicigenerans(ATCC 27755).</title>
        <authorList>
            <person name="Sudarsanam P."/>
            <person name="Ley R."/>
            <person name="Guruge J."/>
            <person name="Turnbaugh P.J."/>
            <person name="Mahowald M."/>
            <person name="Liep D."/>
            <person name="Gordon J."/>
        </authorList>
    </citation>
    <scope>NUCLEOTIDE SEQUENCE [LARGE SCALE GENOMIC DNA]</scope>
    <source>
        <strain evidence="4 5">ATCC 27755</strain>
    </source>
</reference>
<protein>
    <submittedName>
        <fullName evidence="4">Cytidyltransferase-related domain protein</fullName>
    </submittedName>
</protein>
<dbReference type="Gene3D" id="3.40.50.620">
    <property type="entry name" value="HUPs"/>
    <property type="match status" value="1"/>
</dbReference>
<dbReference type="GO" id="GO:0016779">
    <property type="term" value="F:nucleotidyltransferase activity"/>
    <property type="evidence" value="ECO:0007669"/>
    <property type="project" value="UniProtKB-KW"/>
</dbReference>
<sequence length="224" mass="26360">MGNKKETGIQMTRTGIVNGRFQVLHLKHMEYILAAKMRCDKLYIGITNPDGAHTRDTVHDENRGTKAGNPLTYFERCEMIRGAMEEFNVPAKEYDFIPFPISMPEYIAQYTPKEAVYYVGMFDAWDEEKYKILRSLDLDVNILWRKTEEEKGITGSKVRELIATDQEWKQFVPKSVYHYLTENELDKRVKRLELMRIEEKKAIEQMNIAEAVERLEMMESQDMD</sequence>
<proteinExistence type="predicted"/>
<dbReference type="SUPFAM" id="SSF52374">
    <property type="entry name" value="Nucleotidylyl transferase"/>
    <property type="match status" value="1"/>
</dbReference>
<dbReference type="InterPro" id="IPR004821">
    <property type="entry name" value="Cyt_trans-like"/>
</dbReference>
<keyword evidence="1 4" id="KW-0808">Transferase</keyword>
<comment type="caution">
    <text evidence="4">The sequence shown here is derived from an EMBL/GenBank/DDBJ whole genome shotgun (WGS) entry which is preliminary data.</text>
</comment>
<organism evidence="4 5">
    <name type="scientific">Dorea formicigenerans ATCC 27755</name>
    <dbReference type="NCBI Taxonomy" id="411461"/>
    <lineage>
        <taxon>Bacteria</taxon>
        <taxon>Bacillati</taxon>
        <taxon>Bacillota</taxon>
        <taxon>Clostridia</taxon>
        <taxon>Lachnospirales</taxon>
        <taxon>Lachnospiraceae</taxon>
        <taxon>Dorea</taxon>
    </lineage>
</organism>
<dbReference type="InterPro" id="IPR014729">
    <property type="entry name" value="Rossmann-like_a/b/a_fold"/>
</dbReference>
<evidence type="ECO:0000256" key="2">
    <source>
        <dbReference type="ARBA" id="ARBA00022695"/>
    </source>
</evidence>
<reference evidence="4 5" key="2">
    <citation type="submission" date="2007-10" db="EMBL/GenBank/DDBJ databases">
        <authorList>
            <person name="Fulton L."/>
            <person name="Clifton S."/>
            <person name="Fulton B."/>
            <person name="Xu J."/>
            <person name="Minx P."/>
            <person name="Pepin K.H."/>
            <person name="Johnson M."/>
            <person name="Thiruvilangam P."/>
            <person name="Bhonagiri V."/>
            <person name="Nash W.E."/>
            <person name="Wang C."/>
            <person name="Mardis E.R."/>
            <person name="Wilson R.K."/>
        </authorList>
    </citation>
    <scope>NUCLEOTIDE SEQUENCE [LARGE SCALE GENOMIC DNA]</scope>
    <source>
        <strain evidence="4 5">ATCC 27755</strain>
    </source>
</reference>
<evidence type="ECO:0000313" key="4">
    <source>
        <dbReference type="EMBL" id="EDR48324.1"/>
    </source>
</evidence>
<dbReference type="Proteomes" id="UP000005359">
    <property type="component" value="Unassembled WGS sequence"/>
</dbReference>
<dbReference type="STRING" id="411461.DORFOR_00228"/>
<dbReference type="PaxDb" id="411461-DORFOR_00228"/>
<evidence type="ECO:0000259" key="3">
    <source>
        <dbReference type="Pfam" id="PF01467"/>
    </source>
</evidence>
<accession>B0G225</accession>
<name>B0G225_9FIRM</name>